<gene>
    <name evidence="1" type="ORF">Abci_009_013</name>
    <name evidence="2" type="ORF">ACI01nite_26520</name>
</gene>
<evidence type="ECO:0000313" key="2">
    <source>
        <dbReference type="EMBL" id="GEL60050.1"/>
    </source>
</evidence>
<dbReference type="Proteomes" id="UP000032671">
    <property type="component" value="Unassembled WGS sequence"/>
</dbReference>
<evidence type="ECO:0000313" key="4">
    <source>
        <dbReference type="Proteomes" id="UP000321891"/>
    </source>
</evidence>
<dbReference type="CDD" id="cd00093">
    <property type="entry name" value="HTH_XRE"/>
    <property type="match status" value="1"/>
</dbReference>
<sequence>MVGVLDQFGNRHTMPDVKVPDQIKFLVNAVGVESTLSFIDSVGGRRIWVPTTSKNSRCAQVYGDDIAAALSDEYGGSHYDVPLAREWRALLFYSQGMTMSDIASRLGCSRSAVVRIIGGRTRKIITHRKLVQQDKRQMFFFC</sequence>
<organism evidence="1 3">
    <name type="scientific">Acetobacter cibinongensis</name>
    <dbReference type="NCBI Taxonomy" id="146475"/>
    <lineage>
        <taxon>Bacteria</taxon>
        <taxon>Pseudomonadati</taxon>
        <taxon>Pseudomonadota</taxon>
        <taxon>Alphaproteobacteria</taxon>
        <taxon>Acetobacterales</taxon>
        <taxon>Acetobacteraceae</taxon>
        <taxon>Acetobacter</taxon>
    </lineage>
</organism>
<reference evidence="2 4" key="2">
    <citation type="submission" date="2019-07" db="EMBL/GenBank/DDBJ databases">
        <title>Whole genome shotgun sequence of Acetobacter cibinongensis NBRC 16605.</title>
        <authorList>
            <person name="Hosoyama A."/>
            <person name="Uohara A."/>
            <person name="Ohji S."/>
            <person name="Ichikawa N."/>
        </authorList>
    </citation>
    <scope>NUCLEOTIDE SEQUENCE [LARGE SCALE GENOMIC DNA]</scope>
    <source>
        <strain evidence="2 4">NBRC 16605</strain>
    </source>
</reference>
<dbReference type="EMBL" id="BJVU01000020">
    <property type="protein sequence ID" value="GEL60050.1"/>
    <property type="molecule type" value="Genomic_DNA"/>
</dbReference>
<keyword evidence="4" id="KW-1185">Reference proteome</keyword>
<protein>
    <submittedName>
        <fullName evidence="1">Uncharacterized protein</fullName>
    </submittedName>
</protein>
<dbReference type="Pfam" id="PF13384">
    <property type="entry name" value="HTH_23"/>
    <property type="match status" value="1"/>
</dbReference>
<name>A0A0D6N3F8_9PROT</name>
<reference evidence="1 3" key="1">
    <citation type="submission" date="2012-11" db="EMBL/GenBank/DDBJ databases">
        <title>Whole genome sequence of Acetobacter cibinongensis 4H-1.</title>
        <authorList>
            <person name="Azuma Y."/>
            <person name="Higashiura N."/>
            <person name="Hirakawa H."/>
            <person name="Matsushita K."/>
        </authorList>
    </citation>
    <scope>NUCLEOTIDE SEQUENCE [LARGE SCALE GENOMIC DNA]</scope>
    <source>
        <strain evidence="1 3">4H-1</strain>
    </source>
</reference>
<proteinExistence type="predicted"/>
<evidence type="ECO:0000313" key="3">
    <source>
        <dbReference type="Proteomes" id="UP000032671"/>
    </source>
</evidence>
<dbReference type="Gene3D" id="1.10.10.60">
    <property type="entry name" value="Homeodomain-like"/>
    <property type="match status" value="1"/>
</dbReference>
<dbReference type="EMBL" id="BAMV01000009">
    <property type="protein sequence ID" value="GAN60108.1"/>
    <property type="molecule type" value="Genomic_DNA"/>
</dbReference>
<dbReference type="STRING" id="1231339.Abci_009_013"/>
<dbReference type="RefSeq" id="WP_048838192.1">
    <property type="nucleotide sequence ID" value="NZ_BAMV01000009.1"/>
</dbReference>
<dbReference type="AlphaFoldDB" id="A0A0D6N3F8"/>
<dbReference type="InterPro" id="IPR001387">
    <property type="entry name" value="Cro/C1-type_HTH"/>
</dbReference>
<dbReference type="Proteomes" id="UP000321891">
    <property type="component" value="Unassembled WGS sequence"/>
</dbReference>
<evidence type="ECO:0000313" key="1">
    <source>
        <dbReference type="EMBL" id="GAN60108.1"/>
    </source>
</evidence>
<accession>A0A6N3SRJ4</accession>
<accession>A0A0D6N3F8</accession>
<comment type="caution">
    <text evidence="1">The sequence shown here is derived from an EMBL/GenBank/DDBJ whole genome shotgun (WGS) entry which is preliminary data.</text>
</comment>